<sequence length="511" mass="59181">MERKIVCYERKNRFLPLEDGSLYREKNPIFSDSFYGKLVLQNSLILLLKDIVISNFKNSKLNVEHTINGGLYCEVFSDVLLCENDIAKINEIIEKRIDGGENFSSKYKTKEELLEIFKYEKDKFELLSNSEINGAFLCEYNNVKEFFFTPVVNSTSVLKGSFIKYYPPGFIVYISKDNVKSEQKKLFSIFNESEKWAKILGWRSVKNVKESIENDEIFELIHVCEALHEKKIVEIANFVDSQRGKLKMILISGPSSSGKTTFLKRLLIQLKVLGLSVVGISLDDYFLDNDKVKVGDDGKKDFESIDALDVELFNKNLNSLIKGEEILNPKFDFPTGKRSSDWTKLKMGENSVLIVEGIHGLNERLTETIPKEIKLKIYVSALTQINIDNTHRISTTDNRLIRRIVRDYLFRNHSAETTLKMWKHVRDGEEKNIFPYQESADFFFNSSLLYELSVLKNFAKPLLQEIDEKSDFYLDSRRLLFILSFFKEISIEKIPHTSVLREFVGGSAFKY</sequence>
<dbReference type="SUPFAM" id="SSF55186">
    <property type="entry name" value="ThrRS/AlaRS common domain"/>
    <property type="match status" value="1"/>
</dbReference>
<organism evidence="2 3">
    <name type="scientific">candidate division TA06 bacterium 34_109</name>
    <dbReference type="NCBI Taxonomy" id="1635277"/>
    <lineage>
        <taxon>Bacteria</taxon>
        <taxon>Bacteria division TA06</taxon>
    </lineage>
</organism>
<dbReference type="GO" id="GO:0016301">
    <property type="term" value="F:kinase activity"/>
    <property type="evidence" value="ECO:0007669"/>
    <property type="project" value="UniProtKB-KW"/>
</dbReference>
<dbReference type="InterPro" id="IPR003593">
    <property type="entry name" value="AAA+_ATPase"/>
</dbReference>
<dbReference type="Proteomes" id="UP000053467">
    <property type="component" value="Unassembled WGS sequence"/>
</dbReference>
<evidence type="ECO:0000313" key="3">
    <source>
        <dbReference type="Proteomes" id="UP000053467"/>
    </source>
</evidence>
<keyword evidence="2" id="KW-0418">Kinase</keyword>
<dbReference type="CDD" id="cd02028">
    <property type="entry name" value="UMPK_like"/>
    <property type="match status" value="1"/>
</dbReference>
<dbReference type="GO" id="GO:0005524">
    <property type="term" value="F:ATP binding"/>
    <property type="evidence" value="ECO:0007669"/>
    <property type="project" value="InterPro"/>
</dbReference>
<dbReference type="AlphaFoldDB" id="A0A117M708"/>
<proteinExistence type="predicted"/>
<name>A0A117M708_UNCT6</name>
<protein>
    <submittedName>
        <fullName evidence="2">Uridine kinase</fullName>
    </submittedName>
</protein>
<dbReference type="InterPro" id="IPR006083">
    <property type="entry name" value="PRK/URK"/>
</dbReference>
<dbReference type="SUPFAM" id="SSF52540">
    <property type="entry name" value="P-loop containing nucleoside triphosphate hydrolases"/>
    <property type="match status" value="1"/>
</dbReference>
<dbReference type="Gene3D" id="3.30.980.10">
    <property type="entry name" value="Threonyl-trna Synthetase, Chain A, domain 2"/>
    <property type="match status" value="1"/>
</dbReference>
<dbReference type="PANTHER" id="PTHR10285">
    <property type="entry name" value="URIDINE KINASE"/>
    <property type="match status" value="1"/>
</dbReference>
<dbReference type="PATRIC" id="fig|1635277.3.peg.391"/>
<keyword evidence="2" id="KW-0808">Transferase</keyword>
<dbReference type="SMART" id="SM00382">
    <property type="entry name" value="AAA"/>
    <property type="match status" value="1"/>
</dbReference>
<feature type="domain" description="AAA+ ATPase" evidence="1">
    <location>
        <begin position="245"/>
        <end position="406"/>
    </location>
</feature>
<evidence type="ECO:0000313" key="2">
    <source>
        <dbReference type="EMBL" id="KUK87864.1"/>
    </source>
</evidence>
<dbReference type="InterPro" id="IPR027417">
    <property type="entry name" value="P-loop_NTPase"/>
</dbReference>
<gene>
    <name evidence="2" type="ORF">XE03_0383</name>
</gene>
<comment type="caution">
    <text evidence="2">The sequence shown here is derived from an EMBL/GenBank/DDBJ whole genome shotgun (WGS) entry which is preliminary data.</text>
</comment>
<reference evidence="3" key="1">
    <citation type="journal article" date="2015" name="MBio">
        <title>Genome-Resolved Metagenomic Analysis Reveals Roles for Candidate Phyla and Other Microbial Community Members in Biogeochemical Transformations in Oil Reservoirs.</title>
        <authorList>
            <person name="Hu P."/>
            <person name="Tom L."/>
            <person name="Singh A."/>
            <person name="Thomas B.C."/>
            <person name="Baker B.J."/>
            <person name="Piceno Y.M."/>
            <person name="Andersen G.L."/>
            <person name="Banfield J.F."/>
        </authorList>
    </citation>
    <scope>NUCLEOTIDE SEQUENCE [LARGE SCALE GENOMIC DNA]</scope>
</reference>
<dbReference type="Pfam" id="PF00485">
    <property type="entry name" value="PRK"/>
    <property type="match status" value="1"/>
</dbReference>
<dbReference type="Gene3D" id="3.40.50.300">
    <property type="entry name" value="P-loop containing nucleotide triphosphate hydrolases"/>
    <property type="match status" value="1"/>
</dbReference>
<evidence type="ECO:0000259" key="1">
    <source>
        <dbReference type="SMART" id="SM00382"/>
    </source>
</evidence>
<dbReference type="EMBL" id="LGGX01000002">
    <property type="protein sequence ID" value="KUK87864.1"/>
    <property type="molecule type" value="Genomic_DNA"/>
</dbReference>
<accession>A0A117M708</accession>
<dbReference type="InterPro" id="IPR018163">
    <property type="entry name" value="Thr/Ala-tRNA-synth_IIc_edit"/>
</dbReference>